<evidence type="ECO:0000313" key="3">
    <source>
        <dbReference type="Proteomes" id="UP000612282"/>
    </source>
</evidence>
<dbReference type="EMBL" id="BOMG01000086">
    <property type="protein sequence ID" value="GID58488.1"/>
    <property type="molecule type" value="Genomic_DNA"/>
</dbReference>
<feature type="compositionally biased region" description="Basic and acidic residues" evidence="1">
    <location>
        <begin position="72"/>
        <end position="84"/>
    </location>
</feature>
<sequence length="84" mass="8995">MGDDDSRVVREPCLGRSPSQPRRKRVLGLVIGDLGGGVNFSALGVARGRSATGNRRPTDVDQPFSSRAFSDLAHRPEGSHGHPF</sequence>
<gene>
    <name evidence="2" type="ORF">Aco03nite_068920</name>
</gene>
<feature type="region of interest" description="Disordered" evidence="1">
    <location>
        <begin position="46"/>
        <end position="84"/>
    </location>
</feature>
<protein>
    <submittedName>
        <fullName evidence="2">Uncharacterized protein</fullName>
    </submittedName>
</protein>
<proteinExistence type="predicted"/>
<accession>A0ABQ3XJ12</accession>
<evidence type="ECO:0000256" key="1">
    <source>
        <dbReference type="SAM" id="MobiDB-lite"/>
    </source>
</evidence>
<evidence type="ECO:0000313" key="2">
    <source>
        <dbReference type="EMBL" id="GID58488.1"/>
    </source>
</evidence>
<name>A0ABQ3XJ12_9ACTN</name>
<keyword evidence="3" id="KW-1185">Reference proteome</keyword>
<dbReference type="Proteomes" id="UP000612282">
    <property type="component" value="Unassembled WGS sequence"/>
</dbReference>
<feature type="region of interest" description="Disordered" evidence="1">
    <location>
        <begin position="1"/>
        <end position="22"/>
    </location>
</feature>
<feature type="compositionally biased region" description="Basic and acidic residues" evidence="1">
    <location>
        <begin position="1"/>
        <end position="10"/>
    </location>
</feature>
<comment type="caution">
    <text evidence="2">The sequence shown here is derived from an EMBL/GenBank/DDBJ whole genome shotgun (WGS) entry which is preliminary data.</text>
</comment>
<reference evidence="2 3" key="1">
    <citation type="submission" date="2021-01" db="EMBL/GenBank/DDBJ databases">
        <title>Whole genome shotgun sequence of Actinoplanes couchii NBRC 106145.</title>
        <authorList>
            <person name="Komaki H."/>
            <person name="Tamura T."/>
        </authorList>
    </citation>
    <scope>NUCLEOTIDE SEQUENCE [LARGE SCALE GENOMIC DNA]</scope>
    <source>
        <strain evidence="2 3">NBRC 106145</strain>
    </source>
</reference>
<organism evidence="2 3">
    <name type="scientific">Actinoplanes couchii</name>
    <dbReference type="NCBI Taxonomy" id="403638"/>
    <lineage>
        <taxon>Bacteria</taxon>
        <taxon>Bacillati</taxon>
        <taxon>Actinomycetota</taxon>
        <taxon>Actinomycetes</taxon>
        <taxon>Micromonosporales</taxon>
        <taxon>Micromonosporaceae</taxon>
        <taxon>Actinoplanes</taxon>
    </lineage>
</organism>